<feature type="transmembrane region" description="Helical" evidence="1">
    <location>
        <begin position="69"/>
        <end position="90"/>
    </location>
</feature>
<sequence>MIEYYIAIKKAAPAGPRDDLNSTKPTRRGTATILPHRLPRVNWGGIFGGIFGALAAAAVWVPVAYLTRGYWAVGGEVFLIGLAAGLGAWLGGGEL</sequence>
<keyword evidence="1" id="KW-0472">Membrane</keyword>
<accession>A0A8S5VX78</accession>
<keyword evidence="1" id="KW-0812">Transmembrane</keyword>
<dbReference type="EMBL" id="BK024705">
    <property type="protein sequence ID" value="DAI05957.1"/>
    <property type="molecule type" value="Genomic_DNA"/>
</dbReference>
<feature type="transmembrane region" description="Helical" evidence="1">
    <location>
        <begin position="43"/>
        <end position="63"/>
    </location>
</feature>
<name>A0A8S5VX78_9CAUD</name>
<protein>
    <submittedName>
        <fullName evidence="2">Uncharacterized protein</fullName>
    </submittedName>
</protein>
<evidence type="ECO:0000256" key="1">
    <source>
        <dbReference type="SAM" id="Phobius"/>
    </source>
</evidence>
<proteinExistence type="predicted"/>
<reference evidence="2" key="1">
    <citation type="journal article" date="2021" name="Proc. Natl. Acad. Sci. U.S.A.">
        <title>A Catalog of Tens of Thousands of Viruses from Human Metagenomes Reveals Hidden Associations with Chronic Diseases.</title>
        <authorList>
            <person name="Tisza M.J."/>
            <person name="Buck C.B."/>
        </authorList>
    </citation>
    <scope>NUCLEOTIDE SEQUENCE</scope>
    <source>
        <strain evidence="2">CtcFy9</strain>
    </source>
</reference>
<evidence type="ECO:0000313" key="2">
    <source>
        <dbReference type="EMBL" id="DAI05957.1"/>
    </source>
</evidence>
<organism evidence="2">
    <name type="scientific">Ackermannviridae sp</name>
    <dbReference type="NCBI Taxonomy" id="2831612"/>
    <lineage>
        <taxon>Viruses</taxon>
        <taxon>Duplodnaviria</taxon>
        <taxon>Heunggongvirae</taxon>
        <taxon>Uroviricota</taxon>
        <taxon>Caudoviricetes</taxon>
        <taxon>Pantevenvirales</taxon>
        <taxon>Ackermannviridae</taxon>
    </lineage>
</organism>
<keyword evidence="1" id="KW-1133">Transmembrane helix</keyword>